<dbReference type="EMBL" id="JARPUR010000001">
    <property type="protein sequence ID" value="KAK4885570.1"/>
    <property type="molecule type" value="Genomic_DNA"/>
</dbReference>
<keyword evidence="4 5" id="KW-0472">Membrane</keyword>
<evidence type="ECO:0008006" key="8">
    <source>
        <dbReference type="Google" id="ProtNLM"/>
    </source>
</evidence>
<comment type="caution">
    <text evidence="6">The sequence shown here is derived from an EMBL/GenBank/DDBJ whole genome shotgun (WGS) entry which is preliminary data.</text>
</comment>
<dbReference type="PANTHER" id="PTHR23507:SF1">
    <property type="entry name" value="FI18259P1-RELATED"/>
    <property type="match status" value="1"/>
</dbReference>
<feature type="transmembrane region" description="Helical" evidence="5">
    <location>
        <begin position="369"/>
        <end position="393"/>
    </location>
</feature>
<organism evidence="6 7">
    <name type="scientific">Aquatica leii</name>
    <dbReference type="NCBI Taxonomy" id="1421715"/>
    <lineage>
        <taxon>Eukaryota</taxon>
        <taxon>Metazoa</taxon>
        <taxon>Ecdysozoa</taxon>
        <taxon>Arthropoda</taxon>
        <taxon>Hexapoda</taxon>
        <taxon>Insecta</taxon>
        <taxon>Pterygota</taxon>
        <taxon>Neoptera</taxon>
        <taxon>Endopterygota</taxon>
        <taxon>Coleoptera</taxon>
        <taxon>Polyphaga</taxon>
        <taxon>Elateriformia</taxon>
        <taxon>Elateroidea</taxon>
        <taxon>Lampyridae</taxon>
        <taxon>Luciolinae</taxon>
        <taxon>Aquatica</taxon>
    </lineage>
</organism>
<dbReference type="GO" id="GO:0022857">
    <property type="term" value="F:transmembrane transporter activity"/>
    <property type="evidence" value="ECO:0007669"/>
    <property type="project" value="TreeGrafter"/>
</dbReference>
<feature type="transmembrane region" description="Helical" evidence="5">
    <location>
        <begin position="207"/>
        <end position="228"/>
    </location>
</feature>
<accession>A0AAN7SSQ4</accession>
<feature type="transmembrane region" description="Helical" evidence="5">
    <location>
        <begin position="112"/>
        <end position="129"/>
    </location>
</feature>
<dbReference type="AlphaFoldDB" id="A0AAN7SSQ4"/>
<feature type="transmembrane region" description="Helical" evidence="5">
    <location>
        <begin position="141"/>
        <end position="160"/>
    </location>
</feature>
<dbReference type="InterPro" id="IPR036259">
    <property type="entry name" value="MFS_trans_sf"/>
</dbReference>
<dbReference type="Gene3D" id="1.20.1250.20">
    <property type="entry name" value="MFS general substrate transporter like domains"/>
    <property type="match status" value="1"/>
</dbReference>
<feature type="transmembrane region" description="Helical" evidence="5">
    <location>
        <begin position="298"/>
        <end position="322"/>
    </location>
</feature>
<evidence type="ECO:0000313" key="7">
    <source>
        <dbReference type="Proteomes" id="UP001353858"/>
    </source>
</evidence>
<protein>
    <recommendedName>
        <fullName evidence="8">Solute carrier family 46 member 3</fullName>
    </recommendedName>
</protein>
<evidence type="ECO:0000256" key="5">
    <source>
        <dbReference type="SAM" id="Phobius"/>
    </source>
</evidence>
<evidence type="ECO:0000313" key="6">
    <source>
        <dbReference type="EMBL" id="KAK4885570.1"/>
    </source>
</evidence>
<feature type="transmembrane region" description="Helical" evidence="5">
    <location>
        <begin position="234"/>
        <end position="254"/>
    </location>
</feature>
<dbReference type="PANTHER" id="PTHR23507">
    <property type="entry name" value="ZGC:174356"/>
    <property type="match status" value="1"/>
</dbReference>
<name>A0AAN7SSQ4_9COLE</name>
<sequence>MENSKQTVEDALKKGNECKSNNYLKKIQFKKSIVKIKNNITIEPLICVLVAAKVMCWPALTNLHLEKACKVNAMFNNTVCDAIVSGNYLQMGFKEQNNIVQTYLTRMRSWEVPVSSVVPVIIVLFVGAYSDRHKIRKPFLLMPLFGDMIALIGTTVNVIYMNEWSLEVQVIADRVIPSIFGSDKLIITMYFAYIADISTNEMRLLRMTVVPILLTVLIPVLQAISGIMFRALGYFPIIGISLTLFIIAFAYGIIKVSEPVKIKHDKVYLIKDIFNVQHVTDTFKILLRRKQNVSRTNLLCLLFICFILGIVHSGEGSAFFLFTQQAYQWTVVDFTYFNTLGSVIKFIALTAAVPILAKVLRLSEIMIMIVAHIDAIIVSVIFVTVQSPIGLYIGKH</sequence>
<dbReference type="GO" id="GO:0016020">
    <property type="term" value="C:membrane"/>
    <property type="evidence" value="ECO:0007669"/>
    <property type="project" value="UniProtKB-SubCell"/>
</dbReference>
<dbReference type="SUPFAM" id="SSF103473">
    <property type="entry name" value="MFS general substrate transporter"/>
    <property type="match status" value="1"/>
</dbReference>
<evidence type="ECO:0000256" key="2">
    <source>
        <dbReference type="ARBA" id="ARBA00022692"/>
    </source>
</evidence>
<feature type="transmembrane region" description="Helical" evidence="5">
    <location>
        <begin position="334"/>
        <end position="357"/>
    </location>
</feature>
<dbReference type="Proteomes" id="UP001353858">
    <property type="component" value="Unassembled WGS sequence"/>
</dbReference>
<gene>
    <name evidence="6" type="ORF">RN001_001841</name>
</gene>
<proteinExistence type="predicted"/>
<evidence type="ECO:0000256" key="3">
    <source>
        <dbReference type="ARBA" id="ARBA00022989"/>
    </source>
</evidence>
<comment type="subcellular location">
    <subcellularLocation>
        <location evidence="1">Membrane</location>
        <topology evidence="1">Multi-pass membrane protein</topology>
    </subcellularLocation>
</comment>
<evidence type="ECO:0000256" key="4">
    <source>
        <dbReference type="ARBA" id="ARBA00023136"/>
    </source>
</evidence>
<keyword evidence="3 5" id="KW-1133">Transmembrane helix</keyword>
<reference evidence="7" key="1">
    <citation type="submission" date="2023-01" db="EMBL/GenBank/DDBJ databases">
        <title>Key to firefly adult light organ development and bioluminescence: homeobox transcription factors regulate luciferase expression and transportation to peroxisome.</title>
        <authorList>
            <person name="Fu X."/>
        </authorList>
    </citation>
    <scope>NUCLEOTIDE SEQUENCE [LARGE SCALE GENOMIC DNA]</scope>
</reference>
<keyword evidence="2 5" id="KW-0812">Transmembrane</keyword>
<keyword evidence="7" id="KW-1185">Reference proteome</keyword>
<evidence type="ECO:0000256" key="1">
    <source>
        <dbReference type="ARBA" id="ARBA00004141"/>
    </source>
</evidence>